<feature type="compositionally biased region" description="Pro residues" evidence="1">
    <location>
        <begin position="264"/>
        <end position="277"/>
    </location>
</feature>
<organism evidence="3 4">
    <name type="scientific">Pythium oligandrum</name>
    <name type="common">Mycoparasitic fungus</name>
    <dbReference type="NCBI Taxonomy" id="41045"/>
    <lineage>
        <taxon>Eukaryota</taxon>
        <taxon>Sar</taxon>
        <taxon>Stramenopiles</taxon>
        <taxon>Oomycota</taxon>
        <taxon>Peronosporomycetes</taxon>
        <taxon>Pythiales</taxon>
        <taxon>Pythiaceae</taxon>
        <taxon>Pythium</taxon>
    </lineage>
</organism>
<accession>A0A8K1CD17</accession>
<dbReference type="SMART" id="SM00343">
    <property type="entry name" value="ZnF_C2HC"/>
    <property type="match status" value="4"/>
</dbReference>
<sequence length="681" mass="75600">MISFDTFIGSGHAESDSTDDDAALVKDGRRGENEGEVVDTPRGRRKNRIRHVANGRVQHLFQLLSLKNHTGDAKQALVQRLLNVTIVKELLLSKADQDQIASAANDAITEEILATVDMEDKRRKSISSGGTPNYEEFSSENRKTMIGTFVVGDMTQFSTYRVLELVDVLDSTTGGLVKRILLNIRRQRSGPQHAESEDLLETTEFCGFCVDYRGHNTRQHRCRICGALGQHRSQYCTQKPSTRPPTPSNRPPTPSNRPLTPSSNHPPTPSSNRPPTPSSRGRRRAAPTPPTPSPSRLTPDSSDKSYCTFCSTWGFHSTENHRCRNCSVRGEHRSRHCPRKASSEGYRWRGSPADSSVERKFCDLCGSLRGHSTEEHRCRICLKLGDHRSKNCPMHTPLSDYASPEAKNDVVVSRRGRTTPNGTLLRWHCSFCTKEVAHRSEEHICRICRATGLHRSGDCPSRRATPQSVLSYSVEKASKVGVRVLETIPLVLPASAAALVYESVDKVGDVDAILRRTLHRIGVWGGGSQTPITTPYLAQRAHSSIDGSATAAIVALPATQGVEGHGVYVLSYAEGRSMVPERILKYMRLLMHHEISTNAFSVVVRFDPRPSHWELQKPGMVTPRSLPSSPTMSEQLKKRMAKYTLSTLLGAREKLVKLVVAQKKLQEQHQQTQEANHEAAS</sequence>
<dbReference type="Proteomes" id="UP000794436">
    <property type="component" value="Unassembled WGS sequence"/>
</dbReference>
<name>A0A8K1CD17_PYTOL</name>
<comment type="caution">
    <text evidence="3">The sequence shown here is derived from an EMBL/GenBank/DDBJ whole genome shotgun (WGS) entry which is preliminary data.</text>
</comment>
<dbReference type="GO" id="GO:0003676">
    <property type="term" value="F:nucleic acid binding"/>
    <property type="evidence" value="ECO:0007669"/>
    <property type="project" value="InterPro"/>
</dbReference>
<feature type="domain" description="CCHC-type" evidence="2">
    <location>
        <begin position="444"/>
        <end position="461"/>
    </location>
</feature>
<evidence type="ECO:0000313" key="3">
    <source>
        <dbReference type="EMBL" id="TMW60072.1"/>
    </source>
</evidence>
<reference evidence="3" key="1">
    <citation type="submission" date="2019-03" db="EMBL/GenBank/DDBJ databases">
        <title>Long read genome sequence of the mycoparasitic Pythium oligandrum ATCC 38472 isolated from sugarbeet rhizosphere.</title>
        <authorList>
            <person name="Gaulin E."/>
        </authorList>
    </citation>
    <scope>NUCLEOTIDE SEQUENCE</scope>
    <source>
        <strain evidence="3">ATCC 38472_TT</strain>
    </source>
</reference>
<protein>
    <recommendedName>
        <fullName evidence="2">CCHC-type domain-containing protein</fullName>
    </recommendedName>
</protein>
<dbReference type="EMBL" id="SPLM01000108">
    <property type="protein sequence ID" value="TMW60072.1"/>
    <property type="molecule type" value="Genomic_DNA"/>
</dbReference>
<dbReference type="GO" id="GO:0008270">
    <property type="term" value="F:zinc ion binding"/>
    <property type="evidence" value="ECO:0007669"/>
    <property type="project" value="InterPro"/>
</dbReference>
<dbReference type="OrthoDB" id="127926at2759"/>
<evidence type="ECO:0000259" key="2">
    <source>
        <dbReference type="SMART" id="SM00343"/>
    </source>
</evidence>
<proteinExistence type="predicted"/>
<feature type="region of interest" description="Disordered" evidence="1">
    <location>
        <begin position="235"/>
        <end position="303"/>
    </location>
</feature>
<feature type="domain" description="CCHC-type" evidence="2">
    <location>
        <begin position="377"/>
        <end position="394"/>
    </location>
</feature>
<dbReference type="AlphaFoldDB" id="A0A8K1CD17"/>
<feature type="region of interest" description="Disordered" evidence="1">
    <location>
        <begin position="1"/>
        <end position="43"/>
    </location>
</feature>
<evidence type="ECO:0000313" key="4">
    <source>
        <dbReference type="Proteomes" id="UP000794436"/>
    </source>
</evidence>
<evidence type="ECO:0000256" key="1">
    <source>
        <dbReference type="SAM" id="MobiDB-lite"/>
    </source>
</evidence>
<gene>
    <name evidence="3" type="ORF">Poli38472_000114</name>
</gene>
<feature type="domain" description="CCHC-type" evidence="2">
    <location>
        <begin position="322"/>
        <end position="339"/>
    </location>
</feature>
<keyword evidence="4" id="KW-1185">Reference proteome</keyword>
<feature type="domain" description="CCHC-type" evidence="2">
    <location>
        <begin position="221"/>
        <end position="238"/>
    </location>
</feature>
<feature type="compositionally biased region" description="Pro residues" evidence="1">
    <location>
        <begin position="242"/>
        <end position="255"/>
    </location>
</feature>
<dbReference type="InterPro" id="IPR001878">
    <property type="entry name" value="Znf_CCHC"/>
</dbReference>
<feature type="compositionally biased region" description="Basic and acidic residues" evidence="1">
    <location>
        <begin position="23"/>
        <end position="33"/>
    </location>
</feature>